<evidence type="ECO:0000256" key="1">
    <source>
        <dbReference type="ARBA" id="ARBA00022529"/>
    </source>
</evidence>
<name>A0A318UHS9_9SPHI</name>
<dbReference type="PANTHER" id="PTHR33308:SF9">
    <property type="entry name" value="PEPTIDOGLYCAN HYDROLASE FLGJ"/>
    <property type="match status" value="1"/>
</dbReference>
<evidence type="ECO:0000313" key="7">
    <source>
        <dbReference type="EMBL" id="PYF75852.1"/>
    </source>
</evidence>
<dbReference type="Pfam" id="PF01832">
    <property type="entry name" value="Glucosaminidase"/>
    <property type="match status" value="1"/>
</dbReference>
<dbReference type="SMART" id="SM00257">
    <property type="entry name" value="LysM"/>
    <property type="match status" value="1"/>
</dbReference>
<feature type="domain" description="LysM" evidence="6">
    <location>
        <begin position="268"/>
        <end position="311"/>
    </location>
</feature>
<keyword evidence="3 7" id="KW-0378">Hydrolase</keyword>
<feature type="compositionally biased region" description="Polar residues" evidence="5">
    <location>
        <begin position="222"/>
        <end position="233"/>
    </location>
</feature>
<reference evidence="7 8" key="1">
    <citation type="submission" date="2018-06" db="EMBL/GenBank/DDBJ databases">
        <title>Genomic Encyclopedia of Archaeal and Bacterial Type Strains, Phase II (KMG-II): from individual species to whole genera.</title>
        <authorList>
            <person name="Goeker M."/>
        </authorList>
    </citation>
    <scope>NUCLEOTIDE SEQUENCE [LARGE SCALE GENOMIC DNA]</scope>
    <source>
        <strain evidence="7 8">DSM 27372</strain>
    </source>
</reference>
<dbReference type="CDD" id="cd00118">
    <property type="entry name" value="LysM"/>
    <property type="match status" value="1"/>
</dbReference>
<dbReference type="PANTHER" id="PTHR33308">
    <property type="entry name" value="PEPTIDOGLYCAN HYDROLASE FLGJ"/>
    <property type="match status" value="1"/>
</dbReference>
<dbReference type="Pfam" id="PF01476">
    <property type="entry name" value="LysM"/>
    <property type="match status" value="1"/>
</dbReference>
<comment type="caution">
    <text evidence="7">The sequence shown here is derived from an EMBL/GenBank/DDBJ whole genome shotgun (WGS) entry which is preliminary data.</text>
</comment>
<evidence type="ECO:0000313" key="8">
    <source>
        <dbReference type="Proteomes" id="UP000248198"/>
    </source>
</evidence>
<dbReference type="AlphaFoldDB" id="A0A318UHS9"/>
<keyword evidence="2" id="KW-0081">Bacteriolytic enzyme</keyword>
<dbReference type="RefSeq" id="WP_110828443.1">
    <property type="nucleotide sequence ID" value="NZ_QKLU01000002.1"/>
</dbReference>
<dbReference type="Gene3D" id="3.10.350.10">
    <property type="entry name" value="LysM domain"/>
    <property type="match status" value="1"/>
</dbReference>
<evidence type="ECO:0000256" key="5">
    <source>
        <dbReference type="SAM" id="MobiDB-lite"/>
    </source>
</evidence>
<evidence type="ECO:0000256" key="3">
    <source>
        <dbReference type="ARBA" id="ARBA00022801"/>
    </source>
</evidence>
<dbReference type="InterPro" id="IPR018392">
    <property type="entry name" value="LysM"/>
</dbReference>
<proteinExistence type="predicted"/>
<dbReference type="SUPFAM" id="SSF54106">
    <property type="entry name" value="LysM domain"/>
    <property type="match status" value="1"/>
</dbReference>
<feature type="compositionally biased region" description="Polar residues" evidence="5">
    <location>
        <begin position="248"/>
        <end position="260"/>
    </location>
</feature>
<dbReference type="GO" id="GO:0031640">
    <property type="term" value="P:killing of cells of another organism"/>
    <property type="evidence" value="ECO:0007669"/>
    <property type="project" value="UniProtKB-KW"/>
</dbReference>
<organism evidence="7 8">
    <name type="scientific">Pedobacter nutrimenti</name>
    <dbReference type="NCBI Taxonomy" id="1241337"/>
    <lineage>
        <taxon>Bacteria</taxon>
        <taxon>Pseudomonadati</taxon>
        <taxon>Bacteroidota</taxon>
        <taxon>Sphingobacteriia</taxon>
        <taxon>Sphingobacteriales</taxon>
        <taxon>Sphingobacteriaceae</taxon>
        <taxon>Pedobacter</taxon>
    </lineage>
</organism>
<accession>A0A318UHS9</accession>
<dbReference type="SMART" id="SM00047">
    <property type="entry name" value="LYZ2"/>
    <property type="match status" value="1"/>
</dbReference>
<evidence type="ECO:0000256" key="4">
    <source>
        <dbReference type="ARBA" id="ARBA00032108"/>
    </source>
</evidence>
<dbReference type="InterPro" id="IPR051056">
    <property type="entry name" value="Glycosyl_Hydrolase_73"/>
</dbReference>
<dbReference type="InterPro" id="IPR002901">
    <property type="entry name" value="MGlyc_endo_b_GlcNAc-like_dom"/>
</dbReference>
<evidence type="ECO:0000256" key="2">
    <source>
        <dbReference type="ARBA" id="ARBA00022638"/>
    </source>
</evidence>
<dbReference type="EMBL" id="QKLU01000002">
    <property type="protein sequence ID" value="PYF75852.1"/>
    <property type="molecule type" value="Genomic_DNA"/>
</dbReference>
<keyword evidence="8" id="KW-1185">Reference proteome</keyword>
<dbReference type="GO" id="GO:0004040">
    <property type="term" value="F:amidase activity"/>
    <property type="evidence" value="ECO:0007669"/>
    <property type="project" value="InterPro"/>
</dbReference>
<evidence type="ECO:0000259" key="6">
    <source>
        <dbReference type="PROSITE" id="PS51782"/>
    </source>
</evidence>
<dbReference type="OrthoDB" id="977752at2"/>
<dbReference type="Gene3D" id="1.10.530.10">
    <property type="match status" value="1"/>
</dbReference>
<feature type="region of interest" description="Disordered" evidence="5">
    <location>
        <begin position="213"/>
        <end position="266"/>
    </location>
</feature>
<dbReference type="PROSITE" id="PS51257">
    <property type="entry name" value="PROKAR_LIPOPROTEIN"/>
    <property type="match status" value="1"/>
</dbReference>
<dbReference type="GO" id="GO:0042742">
    <property type="term" value="P:defense response to bacterium"/>
    <property type="evidence" value="ECO:0007669"/>
    <property type="project" value="UniProtKB-KW"/>
</dbReference>
<dbReference type="Proteomes" id="UP000248198">
    <property type="component" value="Unassembled WGS sequence"/>
</dbReference>
<sequence>MNPRFLLPILLLIALSSCKTRKYSRNNRQIEKEAKRSNPDAPNYTTLSYIESFKGVAIEEMNLYGIPASITLAQGIIESGSGNSSLARYANNHFGVKCTSEWKGKGYYKDDDQRNDCFRVYKDARQSYKDHSEFLKRKRYSFLFQLDKNDYKNWAYGLKQAGYATNPKYPDMLISTIEKYQLYKYDQPESERQKIIREDRVFTEINANIPKETKKFTPVDSPPSQQVISTKPDSSAVKPDSNVVKPDSATQPQARPQPTSAAPAGTQKYYMVKQGDTLYNISKRFNLSIEDLKTLNNLNDTGIKIGQVLLIVK</sequence>
<dbReference type="InterPro" id="IPR036779">
    <property type="entry name" value="LysM_dom_sf"/>
</dbReference>
<dbReference type="PROSITE" id="PS51782">
    <property type="entry name" value="LYSM"/>
    <property type="match status" value="1"/>
</dbReference>
<gene>
    <name evidence="7" type="ORF">B0O44_102406</name>
</gene>
<keyword evidence="1" id="KW-0929">Antimicrobial</keyword>
<protein>
    <recommendedName>
        <fullName evidence="4">Peptidoglycan hydrolase</fullName>
    </recommendedName>
</protein>